<evidence type="ECO:0000313" key="3">
    <source>
        <dbReference type="Proteomes" id="UP000279307"/>
    </source>
</evidence>
<dbReference type="EMBL" id="QOIP01000006">
    <property type="protein sequence ID" value="RLU22211.1"/>
    <property type="molecule type" value="Genomic_DNA"/>
</dbReference>
<organism evidence="2 3">
    <name type="scientific">Ooceraea biroi</name>
    <name type="common">Clonal raider ant</name>
    <name type="synonym">Cerapachys biroi</name>
    <dbReference type="NCBI Taxonomy" id="2015173"/>
    <lineage>
        <taxon>Eukaryota</taxon>
        <taxon>Metazoa</taxon>
        <taxon>Ecdysozoa</taxon>
        <taxon>Arthropoda</taxon>
        <taxon>Hexapoda</taxon>
        <taxon>Insecta</taxon>
        <taxon>Pterygota</taxon>
        <taxon>Neoptera</taxon>
        <taxon>Endopterygota</taxon>
        <taxon>Hymenoptera</taxon>
        <taxon>Apocrita</taxon>
        <taxon>Aculeata</taxon>
        <taxon>Formicoidea</taxon>
        <taxon>Formicidae</taxon>
        <taxon>Dorylinae</taxon>
        <taxon>Ooceraea</taxon>
    </lineage>
</organism>
<sequence>WRQPLPKDNIERINHVLQLYEKTLDFLLSRGAHLAHISARFLLNYDDYVINIDIVRDNARRKKSSDTNHTQCEQLPRHLFESRSKQFWLDVILQTYKCFQLHGIHERKFQLLPCLLMRSSKRSTMYRRDSTASPRPKFAISLAIDAILFVLSSLYPLACRISTNSMREPSGVSVICRATNPLSTLHNAICLVTAWRKIRLGFIITPMQLINPNEVQMLMLVVHLFQTLPTYIPRAKITFNCSLSQTVTRQISISNPTDNVENYLLLFMNNANRFFTVLKPTSILHVHAHGSGQIQIQFHAKKIRKIKDTYIELRLIRWLMGDDADSAAMEFAHIFNTTVTYKVTSSSKSSTLVLSDSFTIQGKI</sequence>
<accession>A0A3L8DPC0</accession>
<proteinExistence type="predicted"/>
<dbReference type="PANTHER" id="PTHR45912:SF3">
    <property type="entry name" value="CILIA- AND FLAGELLA-ASSOCIATED PROTEIN 47"/>
    <property type="match status" value="1"/>
</dbReference>
<evidence type="ECO:0000313" key="2">
    <source>
        <dbReference type="EMBL" id="RLU22211.1"/>
    </source>
</evidence>
<dbReference type="GO" id="GO:0060271">
    <property type="term" value="P:cilium assembly"/>
    <property type="evidence" value="ECO:0007669"/>
    <property type="project" value="TreeGrafter"/>
</dbReference>
<dbReference type="PANTHER" id="PTHR45912">
    <property type="entry name" value="CILIA- AND FLAGELLA-ASSOCIATED PROTEIN 47"/>
    <property type="match status" value="1"/>
</dbReference>
<evidence type="ECO:0000259" key="1">
    <source>
        <dbReference type="Pfam" id="PF24529"/>
    </source>
</evidence>
<gene>
    <name evidence="2" type="ORF">DMN91_006592</name>
</gene>
<dbReference type="AlphaFoldDB" id="A0A3L8DPC0"/>
<comment type="caution">
    <text evidence="2">The sequence shown here is derived from an EMBL/GenBank/DDBJ whole genome shotgun (WGS) entry which is preliminary data.</text>
</comment>
<reference evidence="2 3" key="1">
    <citation type="journal article" date="2018" name="Genome Res.">
        <title>The genomic architecture and molecular evolution of ant odorant receptors.</title>
        <authorList>
            <person name="McKenzie S.K."/>
            <person name="Kronauer D.J.C."/>
        </authorList>
    </citation>
    <scope>NUCLEOTIDE SEQUENCE [LARGE SCALE GENOMIC DNA]</scope>
    <source>
        <strain evidence="2">Clonal line C1</strain>
    </source>
</reference>
<protein>
    <recommendedName>
        <fullName evidence="1">Cilia- and flagella-associated protein 47 domain-containing protein</fullName>
    </recommendedName>
</protein>
<dbReference type="GO" id="GO:0005929">
    <property type="term" value="C:cilium"/>
    <property type="evidence" value="ECO:0007669"/>
    <property type="project" value="TreeGrafter"/>
</dbReference>
<dbReference type="InterPro" id="IPR056343">
    <property type="entry name" value="CFAP47_dom"/>
</dbReference>
<feature type="non-terminal residue" evidence="2">
    <location>
        <position position="1"/>
    </location>
</feature>
<dbReference type="Pfam" id="PF24529">
    <property type="entry name" value="CFAP47"/>
    <property type="match status" value="1"/>
</dbReference>
<dbReference type="Proteomes" id="UP000279307">
    <property type="component" value="Chromosome 6"/>
</dbReference>
<feature type="domain" description="Cilia- and flagella-associated protein 47" evidence="1">
    <location>
        <begin position="11"/>
        <end position="102"/>
    </location>
</feature>
<name>A0A3L8DPC0_OOCBI</name>